<feature type="domain" description="SseB protein N-terminal" evidence="1">
    <location>
        <begin position="154"/>
        <end position="249"/>
    </location>
</feature>
<gene>
    <name evidence="2" type="ORF">BGLFYP119_01762</name>
</gene>
<evidence type="ECO:0000259" key="1">
    <source>
        <dbReference type="Pfam" id="PF07179"/>
    </source>
</evidence>
<proteinExistence type="predicted"/>
<dbReference type="Pfam" id="PF07179">
    <property type="entry name" value="SseB"/>
    <property type="match status" value="1"/>
</dbReference>
<name>A0A6N2TWB8_9FIRM</name>
<accession>A0A6N2TWB8</accession>
<dbReference type="InterPro" id="IPR009839">
    <property type="entry name" value="SseB_N"/>
</dbReference>
<organism evidence="2">
    <name type="scientific">Blautia glucerasea</name>
    <dbReference type="NCBI Taxonomy" id="536633"/>
    <lineage>
        <taxon>Bacteria</taxon>
        <taxon>Bacillati</taxon>
        <taxon>Bacillota</taxon>
        <taxon>Clostridia</taxon>
        <taxon>Lachnospirales</taxon>
        <taxon>Lachnospiraceae</taxon>
        <taxon>Blautia</taxon>
    </lineage>
</organism>
<protein>
    <recommendedName>
        <fullName evidence="1">SseB protein N-terminal domain-containing protein</fullName>
    </recommendedName>
</protein>
<reference evidence="2" key="1">
    <citation type="submission" date="2019-11" db="EMBL/GenBank/DDBJ databases">
        <authorList>
            <person name="Feng L."/>
        </authorList>
    </citation>
    <scope>NUCLEOTIDE SEQUENCE</scope>
    <source>
        <strain evidence="2">BgluceraseaLFYP119</strain>
    </source>
</reference>
<dbReference type="AlphaFoldDB" id="A0A6N2TWB8"/>
<dbReference type="EMBL" id="CACRST010000014">
    <property type="protein sequence ID" value="VYT08962.1"/>
    <property type="molecule type" value="Genomic_DNA"/>
</dbReference>
<evidence type="ECO:0000313" key="2">
    <source>
        <dbReference type="EMBL" id="VYT08962.1"/>
    </source>
</evidence>
<sequence>MGMSVVDAVKEIQARENVYVAYSQATKLPYVTCAEETYNDQVWFFAEEEDLKKFGQEKLEEKILLMGMKYEKKDFPRMYGLIFSIGANSLVWNNGKEEIELDLTKIVRRPDISKMEPAKRPLINETLQLSGIYFMQELRRPVKKEEHGNIRELEEELIANLRKSEFLIAMSASEEDPSKVNVPYLKNKDGKILQPVFSDVMEYEKFARGKKLRIAKIPFAKLSEIMIPSAEAMVINPMGFNLILNKEQLTKIVG</sequence>